<dbReference type="InterPro" id="IPR016181">
    <property type="entry name" value="Acyl_CoA_acyltransferase"/>
</dbReference>
<evidence type="ECO:0000313" key="6">
    <source>
        <dbReference type="EMBL" id="OJD15366.1"/>
    </source>
</evidence>
<dbReference type="InterPro" id="IPR050226">
    <property type="entry name" value="NagZ_Beta-hexosaminidase"/>
</dbReference>
<dbReference type="PROSITE" id="PS51186">
    <property type="entry name" value="GNAT"/>
    <property type="match status" value="2"/>
</dbReference>
<dbReference type="PANTHER" id="PTHR30480">
    <property type="entry name" value="BETA-HEXOSAMINIDASE-RELATED"/>
    <property type="match status" value="1"/>
</dbReference>
<dbReference type="Pfam" id="PF00933">
    <property type="entry name" value="Glyco_hydro_3"/>
    <property type="match status" value="1"/>
</dbReference>
<organism evidence="6 7">
    <name type="scientific">Emergomyces pasteurianus Ep9510</name>
    <dbReference type="NCBI Taxonomy" id="1447872"/>
    <lineage>
        <taxon>Eukaryota</taxon>
        <taxon>Fungi</taxon>
        <taxon>Dikarya</taxon>
        <taxon>Ascomycota</taxon>
        <taxon>Pezizomycotina</taxon>
        <taxon>Eurotiomycetes</taxon>
        <taxon>Eurotiomycetidae</taxon>
        <taxon>Onygenales</taxon>
        <taxon>Ajellomycetaceae</taxon>
        <taxon>Emergomyces</taxon>
    </lineage>
</organism>
<dbReference type="Gene3D" id="3.20.20.300">
    <property type="entry name" value="Glycoside hydrolase, family 3, N-terminal domain"/>
    <property type="match status" value="1"/>
</dbReference>
<dbReference type="PANTHER" id="PTHR30480:SF16">
    <property type="entry name" value="GLYCOSIDE HYDROLASE FAMILY 3 DOMAIN PROTEIN"/>
    <property type="match status" value="1"/>
</dbReference>
<dbReference type="InterPro" id="IPR036962">
    <property type="entry name" value="Glyco_hydro_3_N_sf"/>
</dbReference>
<dbReference type="EMBL" id="LGRN01000161">
    <property type="protein sequence ID" value="OJD15366.1"/>
    <property type="molecule type" value="Genomic_DNA"/>
</dbReference>
<dbReference type="SUPFAM" id="SSF51445">
    <property type="entry name" value="(Trans)glycosidases"/>
    <property type="match status" value="1"/>
</dbReference>
<comment type="caution">
    <text evidence="6">The sequence shown here is derived from an EMBL/GenBank/DDBJ whole genome shotgun (WGS) entry which is preliminary data.</text>
</comment>
<evidence type="ECO:0000259" key="5">
    <source>
        <dbReference type="PROSITE" id="PS51186"/>
    </source>
</evidence>
<evidence type="ECO:0000256" key="1">
    <source>
        <dbReference type="ARBA" id="ARBA00005336"/>
    </source>
</evidence>
<dbReference type="InterPro" id="IPR017853">
    <property type="entry name" value="GH"/>
</dbReference>
<proteinExistence type="inferred from homology"/>
<gene>
    <name evidence="6" type="ORF">AJ78_04371</name>
</gene>
<protein>
    <recommendedName>
        <fullName evidence="5">N-acetyltransferase domain-containing protein</fullName>
    </recommendedName>
</protein>
<evidence type="ECO:0000256" key="4">
    <source>
        <dbReference type="ARBA" id="ARBA00023295"/>
    </source>
</evidence>
<dbReference type="OrthoDB" id="47059at2759"/>
<dbReference type="GO" id="GO:0004553">
    <property type="term" value="F:hydrolase activity, hydrolyzing O-glycosyl compounds"/>
    <property type="evidence" value="ECO:0007669"/>
    <property type="project" value="InterPro"/>
</dbReference>
<dbReference type="CDD" id="cd04301">
    <property type="entry name" value="NAT_SF"/>
    <property type="match status" value="2"/>
</dbReference>
<sequence>MNQDALQRHLGQLLIVDFNGQAATSDIKTLIGAPYYVGGVLLCRQNVATVDQIITLVNDLQCTARDAGHSKPLFICVSQDRDLESAPDPLVEPQLSKPAKLKTANPLEDIFRAGGTAGGLLRALGFNMVLADPCNINPEASNKLGTARKLSGDDIGHLSAIMLRALKSEGMMSCFKIFVEWDVADSHLVFSRPTYAVSKDALENVLIPYRRAVAEDVEAVMTSHITARADDSYMPSGLSKTVFNLLRKSLQYKGLIISRYSDTDAIKTDVGPAGSATLSFRSGNDCTIISHSFKKEIDAFHRVLGTTGAREILSPEILESLKRVDKLKDEYLNWESSLKKHSTRNLNFGRPPDKMLAFTRRRTTELRKIPIDPFDLSEDIAQLTQLWHFLLPQYAVPESRLSDLLARPNGTHFRVCLGKRLIAFVATFVNKDRPTSYIAALLVHPAYQSRGIGTALIRHAQKHLRFASTAQSVTIGSSCPRFWPGVPLDITKQSQSFFSNRGFCVAPGATARDYCVKLSTYEAPVAVLKRAATSGVKFLPWGENQYDECMTRQREIFGSDEVWMGAYERLAQAGQFQQALIAVDSVGKQVGWALMLEPGIGLSNDLAFPPLLGERTGQIGCVGVHPDARNKGVGLALVVHAALNLRQRGVDQIFIDWVTMVNWYEKAGFEVWREYRTMTLNEIG</sequence>
<dbReference type="SUPFAM" id="SSF55729">
    <property type="entry name" value="Acyl-CoA N-acyltransferases (Nat)"/>
    <property type="match status" value="1"/>
</dbReference>
<keyword evidence="7" id="KW-1185">Reference proteome</keyword>
<comment type="similarity">
    <text evidence="1">Belongs to the glycosyl hydrolase 3 family.</text>
</comment>
<keyword evidence="2" id="KW-0378">Hydrolase</keyword>
<dbReference type="Proteomes" id="UP000182235">
    <property type="component" value="Unassembled WGS sequence"/>
</dbReference>
<dbReference type="Pfam" id="PF13508">
    <property type="entry name" value="Acetyltransf_7"/>
    <property type="match status" value="1"/>
</dbReference>
<dbReference type="InterPro" id="IPR001764">
    <property type="entry name" value="Glyco_hydro_3_N"/>
</dbReference>
<feature type="domain" description="N-acetyltransferase" evidence="5">
    <location>
        <begin position="536"/>
        <end position="683"/>
    </location>
</feature>
<dbReference type="GO" id="GO:0016747">
    <property type="term" value="F:acyltransferase activity, transferring groups other than amino-acyl groups"/>
    <property type="evidence" value="ECO:0007669"/>
    <property type="project" value="InterPro"/>
</dbReference>
<reference evidence="6 7" key="1">
    <citation type="submission" date="2015-07" db="EMBL/GenBank/DDBJ databases">
        <title>Emmonsia species relationships and genome sequence.</title>
        <authorList>
            <consortium name="The Broad Institute Genomics Platform"/>
            <person name="Cuomo C.A."/>
            <person name="Munoz J.F."/>
            <person name="Imamovic A."/>
            <person name="Priest M.E."/>
            <person name="Young S."/>
            <person name="Clay O.K."/>
            <person name="McEwen J.G."/>
        </authorList>
    </citation>
    <scope>NUCLEOTIDE SEQUENCE [LARGE SCALE GENOMIC DNA]</scope>
    <source>
        <strain evidence="6 7">UAMH 9510</strain>
    </source>
</reference>
<dbReference type="AlphaFoldDB" id="A0A1J9PH84"/>
<dbReference type="STRING" id="1447872.A0A1J9PH84"/>
<dbReference type="GO" id="GO:0005975">
    <property type="term" value="P:carbohydrate metabolic process"/>
    <property type="evidence" value="ECO:0007669"/>
    <property type="project" value="InterPro"/>
</dbReference>
<evidence type="ECO:0000256" key="2">
    <source>
        <dbReference type="ARBA" id="ARBA00022801"/>
    </source>
</evidence>
<keyword evidence="4" id="KW-0326">Glycosidase</keyword>
<feature type="domain" description="N-acetyltransferase" evidence="5">
    <location>
        <begin position="369"/>
        <end position="527"/>
    </location>
</feature>
<keyword evidence="3" id="KW-0325">Glycoprotein</keyword>
<evidence type="ECO:0000256" key="3">
    <source>
        <dbReference type="ARBA" id="ARBA00023180"/>
    </source>
</evidence>
<dbReference type="InterPro" id="IPR000182">
    <property type="entry name" value="GNAT_dom"/>
</dbReference>
<accession>A0A1J9PH84</accession>
<evidence type="ECO:0000313" key="7">
    <source>
        <dbReference type="Proteomes" id="UP000182235"/>
    </source>
</evidence>
<name>A0A1J9PH84_9EURO</name>
<dbReference type="Pfam" id="PF00583">
    <property type="entry name" value="Acetyltransf_1"/>
    <property type="match status" value="1"/>
</dbReference>
<dbReference type="VEuPathDB" id="FungiDB:AJ78_04371"/>
<dbReference type="Gene3D" id="3.40.630.30">
    <property type="match status" value="2"/>
</dbReference>
<dbReference type="GO" id="GO:0009254">
    <property type="term" value="P:peptidoglycan turnover"/>
    <property type="evidence" value="ECO:0007669"/>
    <property type="project" value="TreeGrafter"/>
</dbReference>